<keyword evidence="6" id="KW-1185">Reference proteome</keyword>
<evidence type="ECO:0000256" key="2">
    <source>
        <dbReference type="ARBA" id="ARBA00023002"/>
    </source>
</evidence>
<gene>
    <name evidence="5" type="ORF">G8770_05470</name>
</gene>
<dbReference type="RefSeq" id="WP_167182899.1">
    <property type="nucleotide sequence ID" value="NZ_JAAONZ010000003.1"/>
</dbReference>
<proteinExistence type="inferred from homology"/>
<dbReference type="Pfam" id="PF00106">
    <property type="entry name" value="adh_short"/>
    <property type="match status" value="1"/>
</dbReference>
<dbReference type="Gene3D" id="3.40.50.720">
    <property type="entry name" value="NAD(P)-binding Rossmann-like Domain"/>
    <property type="match status" value="1"/>
</dbReference>
<dbReference type="PANTHER" id="PTHR44196">
    <property type="entry name" value="DEHYDROGENASE/REDUCTASE SDR FAMILY MEMBER 7B"/>
    <property type="match status" value="1"/>
</dbReference>
<dbReference type="PROSITE" id="PS00061">
    <property type="entry name" value="ADH_SHORT"/>
    <property type="match status" value="1"/>
</dbReference>
<reference evidence="5" key="1">
    <citation type="submission" date="2020-03" db="EMBL/GenBank/DDBJ databases">
        <authorList>
            <person name="Guo F."/>
        </authorList>
    </citation>
    <scope>NUCLEOTIDE SEQUENCE</scope>
    <source>
        <strain evidence="5">JCM 30134</strain>
    </source>
</reference>
<dbReference type="SMART" id="SM00822">
    <property type="entry name" value="PKS_KR"/>
    <property type="match status" value="1"/>
</dbReference>
<dbReference type="GO" id="GO:0016020">
    <property type="term" value="C:membrane"/>
    <property type="evidence" value="ECO:0007669"/>
    <property type="project" value="TreeGrafter"/>
</dbReference>
<comment type="similarity">
    <text evidence="1 3">Belongs to the short-chain dehydrogenases/reductases (SDR) family.</text>
</comment>
<dbReference type="PRINTS" id="PR00081">
    <property type="entry name" value="GDHRDH"/>
</dbReference>
<dbReference type="InterPro" id="IPR020904">
    <property type="entry name" value="Sc_DH/Rdtase_CS"/>
</dbReference>
<dbReference type="EMBL" id="JAAONZ010000003">
    <property type="protein sequence ID" value="NHO64989.1"/>
    <property type="molecule type" value="Genomic_DNA"/>
</dbReference>
<dbReference type="InterPro" id="IPR057326">
    <property type="entry name" value="KR_dom"/>
</dbReference>
<evidence type="ECO:0000259" key="4">
    <source>
        <dbReference type="SMART" id="SM00822"/>
    </source>
</evidence>
<dbReference type="InterPro" id="IPR036291">
    <property type="entry name" value="NAD(P)-bd_dom_sf"/>
</dbReference>
<evidence type="ECO:0000313" key="6">
    <source>
        <dbReference type="Proteomes" id="UP000787472"/>
    </source>
</evidence>
<name>A0A9E5MJE3_9GAMM</name>
<sequence>MDIQGKTVLLTGASGGIGQALARVLAAAGARLILSGRKHEPLNGIRQELPGEGHLAIAVDLSDERDRQQLITLAKDQNVEVLINNAGINQLSMHADMSPAEIASMIDINLTVPMILCSQLIPILLQRQAAMIINVGSIMGSIGMAGSASYCASKFGLRGFTESLRRELADSTVRVVYFAPRMTSTAINDDKMVAMNSALGTAMDQPAEVAQQLMSVIASHRRREHYIGWPEKLFVRLNSVLPGVVDRALRKQLPTVLSHATHH</sequence>
<dbReference type="PRINTS" id="PR00080">
    <property type="entry name" value="SDRFAMILY"/>
</dbReference>
<accession>A0A9E5MJE3</accession>
<protein>
    <submittedName>
        <fullName evidence="5">SDR family oxidoreductase</fullName>
    </submittedName>
</protein>
<comment type="caution">
    <text evidence="5">The sequence shown here is derived from an EMBL/GenBank/DDBJ whole genome shotgun (WGS) entry which is preliminary data.</text>
</comment>
<dbReference type="GO" id="GO:0016491">
    <property type="term" value="F:oxidoreductase activity"/>
    <property type="evidence" value="ECO:0007669"/>
    <property type="project" value="UniProtKB-KW"/>
</dbReference>
<dbReference type="Proteomes" id="UP000787472">
    <property type="component" value="Unassembled WGS sequence"/>
</dbReference>
<organism evidence="5 6">
    <name type="scientific">Pseudomaricurvus hydrocarbonicus</name>
    <dbReference type="NCBI Taxonomy" id="1470433"/>
    <lineage>
        <taxon>Bacteria</taxon>
        <taxon>Pseudomonadati</taxon>
        <taxon>Pseudomonadota</taxon>
        <taxon>Gammaproteobacteria</taxon>
        <taxon>Cellvibrionales</taxon>
        <taxon>Cellvibrionaceae</taxon>
        <taxon>Pseudomaricurvus</taxon>
    </lineage>
</organism>
<evidence type="ECO:0000256" key="3">
    <source>
        <dbReference type="RuleBase" id="RU000363"/>
    </source>
</evidence>
<dbReference type="PANTHER" id="PTHR44196:SF1">
    <property type="entry name" value="DEHYDROGENASE_REDUCTASE SDR FAMILY MEMBER 7B"/>
    <property type="match status" value="1"/>
</dbReference>
<evidence type="ECO:0000313" key="5">
    <source>
        <dbReference type="EMBL" id="NHO64989.1"/>
    </source>
</evidence>
<dbReference type="SUPFAM" id="SSF51735">
    <property type="entry name" value="NAD(P)-binding Rossmann-fold domains"/>
    <property type="match status" value="1"/>
</dbReference>
<dbReference type="NCBIfam" id="NF006565">
    <property type="entry name" value="PRK09072.1"/>
    <property type="match status" value="1"/>
</dbReference>
<dbReference type="InterPro" id="IPR002347">
    <property type="entry name" value="SDR_fam"/>
</dbReference>
<keyword evidence="2" id="KW-0560">Oxidoreductase</keyword>
<evidence type="ECO:0000256" key="1">
    <source>
        <dbReference type="ARBA" id="ARBA00006484"/>
    </source>
</evidence>
<feature type="domain" description="Ketoreductase" evidence="4">
    <location>
        <begin position="6"/>
        <end position="185"/>
    </location>
</feature>
<dbReference type="AlphaFoldDB" id="A0A9E5MJE3"/>